<dbReference type="PANTHER" id="PTHR44111">
    <property type="entry name" value="ELONGATOR COMPLEX PROTEIN 2"/>
    <property type="match status" value="1"/>
</dbReference>
<dbReference type="GO" id="GO:0033588">
    <property type="term" value="C:elongator holoenzyme complex"/>
    <property type="evidence" value="ECO:0007669"/>
    <property type="project" value="InterPro"/>
</dbReference>
<dbReference type="SUPFAM" id="SSF52374">
    <property type="entry name" value="Nucleotidylyl transferase"/>
    <property type="match status" value="1"/>
</dbReference>
<evidence type="ECO:0000256" key="8">
    <source>
        <dbReference type="ARBA" id="ARBA00022694"/>
    </source>
</evidence>
<dbReference type="GO" id="GO:0002098">
    <property type="term" value="P:tRNA wobble uridine modification"/>
    <property type="evidence" value="ECO:0007669"/>
    <property type="project" value="InterPro"/>
</dbReference>
<dbReference type="GO" id="GO:0005634">
    <property type="term" value="C:nucleus"/>
    <property type="evidence" value="ECO:0007669"/>
    <property type="project" value="UniProtKB-SubCell"/>
</dbReference>
<keyword evidence="6" id="KW-0963">Cytoplasm</keyword>
<evidence type="ECO:0000256" key="1">
    <source>
        <dbReference type="ARBA" id="ARBA00004123"/>
    </source>
</evidence>
<evidence type="ECO:0000313" key="14">
    <source>
        <dbReference type="Proteomes" id="UP000269793"/>
    </source>
</evidence>
<dbReference type="PANTHER" id="PTHR44111:SF1">
    <property type="entry name" value="ELONGATOR COMPLEX PROTEIN 2"/>
    <property type="match status" value="1"/>
</dbReference>
<protein>
    <recommendedName>
        <fullName evidence="5">Elongator complex protein 2</fullName>
    </recommendedName>
</protein>
<dbReference type="UniPathway" id="UPA00988"/>
<evidence type="ECO:0000256" key="3">
    <source>
        <dbReference type="ARBA" id="ARBA00005043"/>
    </source>
</evidence>
<gene>
    <name evidence="13" type="primary">elp2</name>
    <name evidence="13" type="ORF">DNF11_0747</name>
</gene>
<keyword evidence="10" id="KW-0539">Nucleus</keyword>
<dbReference type="STRING" id="425264.A0A3G2S6L0"/>
<evidence type="ECO:0000256" key="6">
    <source>
        <dbReference type="ARBA" id="ARBA00022490"/>
    </source>
</evidence>
<dbReference type="SUPFAM" id="SSF50978">
    <property type="entry name" value="WD40 repeat-like"/>
    <property type="match status" value="2"/>
</dbReference>
<feature type="repeat" description="WD" evidence="11">
    <location>
        <begin position="954"/>
        <end position="987"/>
    </location>
</feature>
<comment type="subcellular location">
    <subcellularLocation>
        <location evidence="2">Cytoplasm</location>
    </subcellularLocation>
    <subcellularLocation>
        <location evidence="1">Nucleus</location>
    </subcellularLocation>
</comment>
<dbReference type="Gene3D" id="2.130.10.10">
    <property type="entry name" value="YVTN repeat-like/Quinoprotein amine dehydrogenase"/>
    <property type="match status" value="3"/>
</dbReference>
<proteinExistence type="inferred from homology"/>
<feature type="domain" description="Cytidyltransferase-like" evidence="12">
    <location>
        <begin position="649"/>
        <end position="772"/>
    </location>
</feature>
<dbReference type="InterPro" id="IPR014729">
    <property type="entry name" value="Rossmann-like_a/b/a_fold"/>
</dbReference>
<keyword evidence="8" id="KW-0819">tRNA processing</keyword>
<dbReference type="Pfam" id="PF00400">
    <property type="entry name" value="WD40"/>
    <property type="match status" value="4"/>
</dbReference>
<keyword evidence="14" id="KW-1185">Reference proteome</keyword>
<dbReference type="PROSITE" id="PS50082">
    <property type="entry name" value="WD_REPEATS_2"/>
    <property type="match status" value="3"/>
</dbReference>
<dbReference type="OrthoDB" id="27911at2759"/>
<dbReference type="PROSITE" id="PS50294">
    <property type="entry name" value="WD_REPEATS_REGION"/>
    <property type="match status" value="1"/>
</dbReference>
<evidence type="ECO:0000256" key="2">
    <source>
        <dbReference type="ARBA" id="ARBA00004496"/>
    </source>
</evidence>
<dbReference type="InterPro" id="IPR015943">
    <property type="entry name" value="WD40/YVTN_repeat-like_dom_sf"/>
</dbReference>
<feature type="repeat" description="WD" evidence="11">
    <location>
        <begin position="910"/>
        <end position="941"/>
    </location>
</feature>
<evidence type="ECO:0000256" key="7">
    <source>
        <dbReference type="ARBA" id="ARBA00022574"/>
    </source>
</evidence>
<evidence type="ECO:0000256" key="4">
    <source>
        <dbReference type="ARBA" id="ARBA00005881"/>
    </source>
</evidence>
<dbReference type="InterPro" id="IPR004821">
    <property type="entry name" value="Cyt_trans-like"/>
</dbReference>
<dbReference type="AlphaFoldDB" id="A0A3G2S6L0"/>
<accession>A0A3G2S6L0</accession>
<dbReference type="SMART" id="SM00320">
    <property type="entry name" value="WD40"/>
    <property type="match status" value="10"/>
</dbReference>
<comment type="pathway">
    <text evidence="3">tRNA modification; 5-methoxycarbonylmethyl-2-thiouridine-tRNA biosynthesis.</text>
</comment>
<evidence type="ECO:0000259" key="12">
    <source>
        <dbReference type="Pfam" id="PF01467"/>
    </source>
</evidence>
<feature type="repeat" description="WD" evidence="11">
    <location>
        <begin position="206"/>
        <end position="239"/>
    </location>
</feature>
<evidence type="ECO:0000313" key="13">
    <source>
        <dbReference type="EMBL" id="AYO41697.1"/>
    </source>
</evidence>
<dbReference type="InterPro" id="IPR037289">
    <property type="entry name" value="Elp2"/>
</dbReference>
<dbReference type="Pfam" id="PF01467">
    <property type="entry name" value="CTP_transf_like"/>
    <property type="match status" value="1"/>
</dbReference>
<organism evidence="13 14">
    <name type="scientific">Malassezia restricta (strain ATCC 96810 / NBRC 103918 / CBS 7877)</name>
    <name type="common">Seborrheic dermatitis infection agent</name>
    <dbReference type="NCBI Taxonomy" id="425264"/>
    <lineage>
        <taxon>Eukaryota</taxon>
        <taxon>Fungi</taxon>
        <taxon>Dikarya</taxon>
        <taxon>Basidiomycota</taxon>
        <taxon>Ustilaginomycotina</taxon>
        <taxon>Malasseziomycetes</taxon>
        <taxon>Malasseziales</taxon>
        <taxon>Malasseziaceae</taxon>
        <taxon>Malassezia</taxon>
    </lineage>
</organism>
<reference evidence="13 14" key="1">
    <citation type="submission" date="2018-10" db="EMBL/GenBank/DDBJ databases">
        <title>Complete genome sequence of Malassezia restricta CBS 7877.</title>
        <authorList>
            <person name="Morand S.C."/>
            <person name="Bertignac M."/>
            <person name="Iltis A."/>
            <person name="Kolder I."/>
            <person name="Pirovano W."/>
            <person name="Jourdain R."/>
            <person name="Clavaud C."/>
        </authorList>
    </citation>
    <scope>NUCLEOTIDE SEQUENCE [LARGE SCALE GENOMIC DNA]</scope>
    <source>
        <strain evidence="13 14">CBS 7877</strain>
    </source>
</reference>
<comment type="similarity">
    <text evidence="4">Belongs to the WD repeat ELP2 family.</text>
</comment>
<keyword evidence="7 11" id="KW-0853">WD repeat</keyword>
<name>A0A3G2S6L0_MALR7</name>
<dbReference type="InterPro" id="IPR001680">
    <property type="entry name" value="WD40_rpt"/>
</dbReference>
<evidence type="ECO:0000256" key="5">
    <source>
        <dbReference type="ARBA" id="ARBA00020267"/>
    </source>
</evidence>
<evidence type="ECO:0000256" key="10">
    <source>
        <dbReference type="ARBA" id="ARBA00023242"/>
    </source>
</evidence>
<evidence type="ECO:0000256" key="9">
    <source>
        <dbReference type="ARBA" id="ARBA00022737"/>
    </source>
</evidence>
<dbReference type="GO" id="GO:0005737">
    <property type="term" value="C:cytoplasm"/>
    <property type="evidence" value="ECO:0007669"/>
    <property type="project" value="UniProtKB-SubCell"/>
</dbReference>
<dbReference type="VEuPathDB" id="FungiDB:DNF11_0747"/>
<dbReference type="Proteomes" id="UP000269793">
    <property type="component" value="Chromosome I"/>
</dbReference>
<sequence>MPSSITYEYLSCAVQRTAHVADWVQWGEGRDALVLGVHKAVAVWLDPSEPAARAPAVHMWPLPCQETVHVLKAWPDHVTRIVVGTYEGGLELWRVHGDELCCDASVPGAHAAAITAVGVPRDAYTREYGPREFVTGGSDSKLRVWSCDPLRVVQTIDLEGAFPLDVALVKLPQTDAMVMAVAATDRRISLYVRSGGAGTYVRQLRLAGHEDWVRALDFTVALPDVWLASASQDQHVRLWRWRPETRQPQAPTDAFEAMARELLPDEGIRTKIDWLSLPGSATRWGVSLDALLLGHDAWVTGVRWCPSVHTEPLAALLTSSVDHSVIVWTPDAATSSWPTLQDAGAAVGSLWLPAHRLGDVGSSSGGFLGAHWRPHRDLCVVAHDRQGAMHMWRRTATHKWEPQATISGHAGPARDAAWERYGDCFLTVGQDRTTRLHGTVHTARAGRTWHELARPQTHGYEMQSVAWLGRTSFVSAADEKILRVFAAPKAFVHSATAWHMWQTPTPQPRHVLVLSQAAASAGDMIESVMCETHYTNLAVVAWLGDMSMRGAEHVLQRVYACAWDAAVQADCLGADVTVYLLPDTPDTERGVSHLRAWAAHHAPLASLYADDGVPRAALDAIPLEPKVMPLRAAAAEAVEPASVQGDSVVLGGTFDHLHIGHKLLLTMGVLSARSAMWVGVTSTALLAKKEHREYIEPIDVRMARVRQFLRDVSQALGKSLALHVVPISDPCGPAGTLPDLDVLLVTEETVRGIEPIAAERAKHGVRPLHVYTVSLVHSAAAAKTGSTDIRAWLARRQQTPGTDWSPTVHEPATDGLASAHVPPLGLSNRAVEGASEVAAFTKPPNPEQLQSLTLWPEMEKLYGHGYELLSVAMDTNTHMIASTCKASTPAHAVVRLFDAQHRFEPAKDALEGHTLSITRVAFSPCGTYLLTVSRDRSWRMFRRTPSGYVAWIGERAHARIVWDGAWAPHSRMFATASRDKSVKIWTLVDDAQRPYRLVTTLNASDAVVSVTWASDGALAMGLENGDVWLYTCARDGTWQLHTTLARHHTGPVHRVACRPQGRWMDAYDRVPYQLLSVGDDGCTRLVSWYIDP</sequence>
<dbReference type="EMBL" id="CP033148">
    <property type="protein sequence ID" value="AYO41697.1"/>
    <property type="molecule type" value="Genomic_DNA"/>
</dbReference>
<dbReference type="InterPro" id="IPR036322">
    <property type="entry name" value="WD40_repeat_dom_sf"/>
</dbReference>
<dbReference type="Gene3D" id="3.40.50.620">
    <property type="entry name" value="HUPs"/>
    <property type="match status" value="1"/>
</dbReference>
<dbReference type="GO" id="GO:0003824">
    <property type="term" value="F:catalytic activity"/>
    <property type="evidence" value="ECO:0007669"/>
    <property type="project" value="InterPro"/>
</dbReference>
<keyword evidence="9" id="KW-0677">Repeat</keyword>
<evidence type="ECO:0000256" key="11">
    <source>
        <dbReference type="PROSITE-ProRule" id="PRU00221"/>
    </source>
</evidence>